<dbReference type="InterPro" id="IPR029058">
    <property type="entry name" value="AB_hydrolase_fold"/>
</dbReference>
<dbReference type="PANTHER" id="PTHR43798">
    <property type="entry name" value="MONOACYLGLYCEROL LIPASE"/>
    <property type="match status" value="1"/>
</dbReference>
<dbReference type="InterPro" id="IPR050266">
    <property type="entry name" value="AB_hydrolase_sf"/>
</dbReference>
<proteinExistence type="predicted"/>
<dbReference type="PROSITE" id="PS51257">
    <property type="entry name" value="PROKAR_LIPOPROTEIN"/>
    <property type="match status" value="1"/>
</dbReference>
<dbReference type="Gene3D" id="3.40.50.1820">
    <property type="entry name" value="alpha/beta hydrolase"/>
    <property type="match status" value="1"/>
</dbReference>
<evidence type="ECO:0000313" key="3">
    <source>
        <dbReference type="EMBL" id="TJZ75537.1"/>
    </source>
</evidence>
<name>A0A4U0Q3A5_9NEIS</name>
<dbReference type="AlphaFoldDB" id="A0A4U0Q3A5"/>
<dbReference type="SUPFAM" id="SSF53474">
    <property type="entry name" value="alpha/beta-Hydrolases"/>
    <property type="match status" value="1"/>
</dbReference>
<accession>A0A4U0Q3A5</accession>
<sequence>MTLRRLVAPLLLAGLSLAGCASVPATGTRQIADSTLSYTLLDNGAPTVVLQSGLGDDRAPWAGILPILAARYTVFAYDRPGYGASGTASSSRDACAIADELHALLQASGARPPYVLVGHSLGGLYQYVFARLYPDEVAGLVLVDATHPDHWRHLQAEVPALASLLKGMRTTVFSPAMRQEFDAQDQCLDRIARTPALGIPTRVLARTRYDLMEQGAYEAMVHREEQDWLALTGARRVEAVAAAGHYIQRDQPQTVISAIEAIAGTAQAR</sequence>
<comment type="caution">
    <text evidence="3">The sequence shown here is derived from an EMBL/GenBank/DDBJ whole genome shotgun (WGS) entry which is preliminary data.</text>
</comment>
<feature type="chain" id="PRO_5020540942" evidence="1">
    <location>
        <begin position="22"/>
        <end position="269"/>
    </location>
</feature>
<dbReference type="PANTHER" id="PTHR43798:SF33">
    <property type="entry name" value="HYDROLASE, PUTATIVE (AFU_ORTHOLOGUE AFUA_2G14860)-RELATED"/>
    <property type="match status" value="1"/>
</dbReference>
<dbReference type="Pfam" id="PF00561">
    <property type="entry name" value="Abhydrolase_1"/>
    <property type="match status" value="1"/>
</dbReference>
<organism evidence="3 4">
    <name type="scientific">Chitiniphilus eburneus</name>
    <dbReference type="NCBI Taxonomy" id="2571148"/>
    <lineage>
        <taxon>Bacteria</taxon>
        <taxon>Pseudomonadati</taxon>
        <taxon>Pseudomonadota</taxon>
        <taxon>Betaproteobacteria</taxon>
        <taxon>Neisseriales</taxon>
        <taxon>Chitinibacteraceae</taxon>
        <taxon>Chitiniphilus</taxon>
    </lineage>
</organism>
<dbReference type="GO" id="GO:0016020">
    <property type="term" value="C:membrane"/>
    <property type="evidence" value="ECO:0007669"/>
    <property type="project" value="TreeGrafter"/>
</dbReference>
<dbReference type="EMBL" id="SUMF01000004">
    <property type="protein sequence ID" value="TJZ75537.1"/>
    <property type="molecule type" value="Genomic_DNA"/>
</dbReference>
<dbReference type="RefSeq" id="WP_136772450.1">
    <property type="nucleotide sequence ID" value="NZ_CP156074.1"/>
</dbReference>
<gene>
    <name evidence="3" type="ORF">FAZ21_06375</name>
</gene>
<evidence type="ECO:0000256" key="1">
    <source>
        <dbReference type="SAM" id="SignalP"/>
    </source>
</evidence>
<dbReference type="GO" id="GO:0016787">
    <property type="term" value="F:hydrolase activity"/>
    <property type="evidence" value="ECO:0007669"/>
    <property type="project" value="UniProtKB-KW"/>
</dbReference>
<dbReference type="PRINTS" id="PR00111">
    <property type="entry name" value="ABHYDROLASE"/>
</dbReference>
<keyword evidence="4" id="KW-1185">Reference proteome</keyword>
<feature type="domain" description="AB hydrolase-1" evidence="2">
    <location>
        <begin position="46"/>
        <end position="173"/>
    </location>
</feature>
<evidence type="ECO:0000313" key="4">
    <source>
        <dbReference type="Proteomes" id="UP000310016"/>
    </source>
</evidence>
<evidence type="ECO:0000259" key="2">
    <source>
        <dbReference type="Pfam" id="PF00561"/>
    </source>
</evidence>
<dbReference type="InterPro" id="IPR000073">
    <property type="entry name" value="AB_hydrolase_1"/>
</dbReference>
<dbReference type="OrthoDB" id="7185741at2"/>
<dbReference type="Proteomes" id="UP000310016">
    <property type="component" value="Unassembled WGS sequence"/>
</dbReference>
<protein>
    <submittedName>
        <fullName evidence="3">Alpha/beta hydrolase</fullName>
    </submittedName>
</protein>
<feature type="signal peptide" evidence="1">
    <location>
        <begin position="1"/>
        <end position="21"/>
    </location>
</feature>
<keyword evidence="3" id="KW-0378">Hydrolase</keyword>
<reference evidence="3 4" key="1">
    <citation type="submission" date="2019-04" db="EMBL/GenBank/DDBJ databases">
        <title>Chitiniphilus eburnea sp. nov., a novel chitinolytic bacterium isolated from aquaculture sludge.</title>
        <authorList>
            <person name="Sheng M."/>
        </authorList>
    </citation>
    <scope>NUCLEOTIDE SEQUENCE [LARGE SCALE GENOMIC DNA]</scope>
    <source>
        <strain evidence="3 4">HX-2-15</strain>
    </source>
</reference>
<keyword evidence="1" id="KW-0732">Signal</keyword>